<evidence type="ECO:0000259" key="1">
    <source>
        <dbReference type="PROSITE" id="PS50112"/>
    </source>
</evidence>
<dbReference type="PROSITE" id="PS50112">
    <property type="entry name" value="PAS"/>
    <property type="match status" value="1"/>
</dbReference>
<evidence type="ECO:0000259" key="2">
    <source>
        <dbReference type="PROSITE" id="PS50887"/>
    </source>
</evidence>
<evidence type="ECO:0000313" key="4">
    <source>
        <dbReference type="Proteomes" id="UP000183997"/>
    </source>
</evidence>
<dbReference type="RefSeq" id="WP_072915873.1">
    <property type="nucleotide sequence ID" value="NZ_FRAR01000022.1"/>
</dbReference>
<name>A0A1M6UWN8_9FIRM</name>
<dbReference type="Proteomes" id="UP000183997">
    <property type="component" value="Unassembled WGS sequence"/>
</dbReference>
<dbReference type="PANTHER" id="PTHR45138:SF9">
    <property type="entry name" value="DIGUANYLATE CYCLASE DGCM-RELATED"/>
    <property type="match status" value="1"/>
</dbReference>
<dbReference type="EMBL" id="FRAR01000022">
    <property type="protein sequence ID" value="SHK73682.1"/>
    <property type="molecule type" value="Genomic_DNA"/>
</dbReference>
<sequence>MIKQFPAEIIDIILEEASVGITLVNQNGDVTWYNNLARLLLGWSEEGELNTVLKCHSKEVNTRVIDKINHANTKEWHSVIKLNGRFIENSYTPIRIKDLFTGVMIITKDVTEREKMVEVVKKAAVTDNLTGLYNRRFFDTIFHELTTNQKPFGIIMLDINGLKYVNDNYGHEAGDKLIIKAAENITQSVRKVDYVFRFGGDEFVVLIGEDNPETTASICSRIRGKNIEPRPDGPIGVNLSMGACCSSEISEAKEVFACADEKMYQDKRRFYQNEGKFIKRDGPE</sequence>
<accession>A0A1M6UWN8</accession>
<dbReference type="SUPFAM" id="SSF55073">
    <property type="entry name" value="Nucleotide cyclase"/>
    <property type="match status" value="1"/>
</dbReference>
<dbReference type="InterPro" id="IPR035965">
    <property type="entry name" value="PAS-like_dom_sf"/>
</dbReference>
<dbReference type="GO" id="GO:1902201">
    <property type="term" value="P:negative regulation of bacterial-type flagellum-dependent cell motility"/>
    <property type="evidence" value="ECO:0007669"/>
    <property type="project" value="TreeGrafter"/>
</dbReference>
<dbReference type="GO" id="GO:0005886">
    <property type="term" value="C:plasma membrane"/>
    <property type="evidence" value="ECO:0007669"/>
    <property type="project" value="TreeGrafter"/>
</dbReference>
<evidence type="ECO:0000313" key="3">
    <source>
        <dbReference type="EMBL" id="SHK73682.1"/>
    </source>
</evidence>
<dbReference type="GO" id="GO:0052621">
    <property type="term" value="F:diguanylate cyclase activity"/>
    <property type="evidence" value="ECO:0007669"/>
    <property type="project" value="TreeGrafter"/>
</dbReference>
<reference evidence="4" key="1">
    <citation type="submission" date="2016-11" db="EMBL/GenBank/DDBJ databases">
        <authorList>
            <person name="Varghese N."/>
            <person name="Submissions S."/>
        </authorList>
    </citation>
    <scope>NUCLEOTIDE SEQUENCE [LARGE SCALE GENOMIC DNA]</scope>
    <source>
        <strain evidence="4">DSM 10349</strain>
    </source>
</reference>
<dbReference type="CDD" id="cd01949">
    <property type="entry name" value="GGDEF"/>
    <property type="match status" value="1"/>
</dbReference>
<feature type="domain" description="GGDEF" evidence="2">
    <location>
        <begin position="150"/>
        <end position="280"/>
    </location>
</feature>
<dbReference type="Pfam" id="PF13596">
    <property type="entry name" value="PAS_10"/>
    <property type="match status" value="1"/>
</dbReference>
<gene>
    <name evidence="3" type="ORF">SAMN02745123_02953</name>
</gene>
<dbReference type="Pfam" id="PF00990">
    <property type="entry name" value="GGDEF"/>
    <property type="match status" value="1"/>
</dbReference>
<dbReference type="GO" id="GO:0043709">
    <property type="term" value="P:cell adhesion involved in single-species biofilm formation"/>
    <property type="evidence" value="ECO:0007669"/>
    <property type="project" value="TreeGrafter"/>
</dbReference>
<dbReference type="Gene3D" id="3.30.70.270">
    <property type="match status" value="1"/>
</dbReference>
<organism evidence="3 4">
    <name type="scientific">Desulforamulus aeronauticus DSM 10349</name>
    <dbReference type="NCBI Taxonomy" id="1121421"/>
    <lineage>
        <taxon>Bacteria</taxon>
        <taxon>Bacillati</taxon>
        <taxon>Bacillota</taxon>
        <taxon>Clostridia</taxon>
        <taxon>Eubacteriales</taxon>
        <taxon>Peptococcaceae</taxon>
        <taxon>Desulforamulus</taxon>
    </lineage>
</organism>
<proteinExistence type="predicted"/>
<keyword evidence="4" id="KW-1185">Reference proteome</keyword>
<dbReference type="InterPro" id="IPR029787">
    <property type="entry name" value="Nucleotide_cyclase"/>
</dbReference>
<protein>
    <submittedName>
        <fullName evidence="3">PAS domain S-box-containing protein/diguanylate cyclase (GGDEF) domain-containing protein</fullName>
    </submittedName>
</protein>
<feature type="domain" description="PAS" evidence="1">
    <location>
        <begin position="6"/>
        <end position="46"/>
    </location>
</feature>
<dbReference type="InterPro" id="IPR000014">
    <property type="entry name" value="PAS"/>
</dbReference>
<dbReference type="InterPro" id="IPR000160">
    <property type="entry name" value="GGDEF_dom"/>
</dbReference>
<dbReference type="SMART" id="SM00267">
    <property type="entry name" value="GGDEF"/>
    <property type="match status" value="1"/>
</dbReference>
<dbReference type="PANTHER" id="PTHR45138">
    <property type="entry name" value="REGULATORY COMPONENTS OF SENSORY TRANSDUCTION SYSTEM"/>
    <property type="match status" value="1"/>
</dbReference>
<dbReference type="Gene3D" id="3.30.450.20">
    <property type="entry name" value="PAS domain"/>
    <property type="match status" value="1"/>
</dbReference>
<dbReference type="InterPro" id="IPR043128">
    <property type="entry name" value="Rev_trsase/Diguanyl_cyclase"/>
</dbReference>
<dbReference type="NCBIfam" id="TIGR00254">
    <property type="entry name" value="GGDEF"/>
    <property type="match status" value="1"/>
</dbReference>
<dbReference type="STRING" id="1121421.SAMN02745123_02953"/>
<dbReference type="SUPFAM" id="SSF55785">
    <property type="entry name" value="PYP-like sensor domain (PAS domain)"/>
    <property type="match status" value="1"/>
</dbReference>
<dbReference type="InterPro" id="IPR050469">
    <property type="entry name" value="Diguanylate_Cyclase"/>
</dbReference>
<dbReference type="AlphaFoldDB" id="A0A1M6UWN8"/>
<dbReference type="PROSITE" id="PS50887">
    <property type="entry name" value="GGDEF"/>
    <property type="match status" value="1"/>
</dbReference>